<dbReference type="InterPro" id="IPR001611">
    <property type="entry name" value="Leu-rich_rpt"/>
</dbReference>
<dbReference type="InterPro" id="IPR036345">
    <property type="entry name" value="ExoRNase_PH_dom2_sf"/>
</dbReference>
<comment type="caution">
    <text evidence="10">The sequence shown here is derived from an EMBL/GenBank/DDBJ whole genome shotgun (WGS) entry which is preliminary data.</text>
</comment>
<evidence type="ECO:0000256" key="5">
    <source>
        <dbReference type="ARBA" id="ARBA00023274"/>
    </source>
</evidence>
<dbReference type="Pfam" id="PF22086">
    <property type="entry name" value="DUF6940"/>
    <property type="match status" value="1"/>
</dbReference>
<evidence type="ECO:0000256" key="6">
    <source>
        <dbReference type="SAM" id="Coils"/>
    </source>
</evidence>
<dbReference type="GO" id="GO:0003735">
    <property type="term" value="F:structural constituent of ribosome"/>
    <property type="evidence" value="ECO:0007669"/>
    <property type="project" value="InterPro"/>
</dbReference>
<dbReference type="GO" id="GO:0006412">
    <property type="term" value="P:translation"/>
    <property type="evidence" value="ECO:0007669"/>
    <property type="project" value="InterPro"/>
</dbReference>
<feature type="region of interest" description="Disordered" evidence="7">
    <location>
        <begin position="110"/>
        <end position="138"/>
    </location>
</feature>
<dbReference type="InterPro" id="IPR012162">
    <property type="entry name" value="PNPase"/>
</dbReference>
<accession>A0A9N8V9P0</accession>
<dbReference type="InterPro" id="IPR032675">
    <property type="entry name" value="LRR_dom_sf"/>
</dbReference>
<dbReference type="GO" id="GO:0003723">
    <property type="term" value="F:RNA binding"/>
    <property type="evidence" value="ECO:0007669"/>
    <property type="project" value="UniProtKB-KW"/>
</dbReference>
<dbReference type="Proteomes" id="UP000789396">
    <property type="component" value="Unassembled WGS sequence"/>
</dbReference>
<dbReference type="GO" id="GO:1990904">
    <property type="term" value="C:ribonucleoprotein complex"/>
    <property type="evidence" value="ECO:0007669"/>
    <property type="project" value="UniProtKB-KW"/>
</dbReference>
<dbReference type="PROSITE" id="PS51450">
    <property type="entry name" value="LRR"/>
    <property type="match status" value="1"/>
</dbReference>
<dbReference type="Gene3D" id="2.40.30.10">
    <property type="entry name" value="Translation factors"/>
    <property type="match status" value="1"/>
</dbReference>
<protein>
    <submittedName>
        <fullName evidence="10">804_t:CDS:1</fullName>
    </submittedName>
</protein>
<dbReference type="FunFam" id="3.30.160.810:FF:000001">
    <property type="entry name" value="50S ribosomal protein L3"/>
    <property type="match status" value="1"/>
</dbReference>
<evidence type="ECO:0000256" key="2">
    <source>
        <dbReference type="ARBA" id="ARBA00006540"/>
    </source>
</evidence>
<dbReference type="InterPro" id="IPR009000">
    <property type="entry name" value="Transl_B-barrel_sf"/>
</dbReference>
<dbReference type="Pfam" id="PF03725">
    <property type="entry name" value="RNase_PH_C"/>
    <property type="match status" value="1"/>
</dbReference>
<dbReference type="Gene3D" id="3.30.160.810">
    <property type="match status" value="1"/>
</dbReference>
<dbReference type="Pfam" id="PF00572">
    <property type="entry name" value="Ribosomal_L13"/>
    <property type="match status" value="1"/>
</dbReference>
<dbReference type="InterPro" id="IPR036899">
    <property type="entry name" value="Ribosomal_uL13_sf"/>
</dbReference>
<proteinExistence type="inferred from homology"/>
<evidence type="ECO:0000313" key="11">
    <source>
        <dbReference type="Proteomes" id="UP000789396"/>
    </source>
</evidence>
<dbReference type="GO" id="GO:0000175">
    <property type="term" value="F:3'-5'-RNA exonuclease activity"/>
    <property type="evidence" value="ECO:0007669"/>
    <property type="project" value="TreeGrafter"/>
</dbReference>
<dbReference type="AlphaFoldDB" id="A0A9N8V9P0"/>
<dbReference type="Gene3D" id="3.30.230.70">
    <property type="entry name" value="GHMP Kinase, N-terminal domain"/>
    <property type="match status" value="1"/>
</dbReference>
<evidence type="ECO:0000259" key="8">
    <source>
        <dbReference type="Pfam" id="PF01138"/>
    </source>
</evidence>
<dbReference type="EMBL" id="CAJVPZ010000003">
    <property type="protein sequence ID" value="CAG8448128.1"/>
    <property type="molecule type" value="Genomic_DNA"/>
</dbReference>
<dbReference type="PANTHER" id="PTHR11252">
    <property type="entry name" value="POLYRIBONUCLEOTIDE NUCLEOTIDYLTRANSFERASE"/>
    <property type="match status" value="1"/>
</dbReference>
<dbReference type="InterPro" id="IPR015847">
    <property type="entry name" value="ExoRNase_PH_dom2"/>
</dbReference>
<evidence type="ECO:0000313" key="10">
    <source>
        <dbReference type="EMBL" id="CAG8448128.1"/>
    </source>
</evidence>
<evidence type="ECO:0000259" key="9">
    <source>
        <dbReference type="Pfam" id="PF03725"/>
    </source>
</evidence>
<dbReference type="PANTHER" id="PTHR11252:SF0">
    <property type="entry name" value="POLYRIBONUCLEOTIDE NUCLEOTIDYLTRANSFERASE 1, MITOCHONDRIAL"/>
    <property type="match status" value="1"/>
</dbReference>
<organism evidence="10 11">
    <name type="scientific">Racocetra fulgida</name>
    <dbReference type="NCBI Taxonomy" id="60492"/>
    <lineage>
        <taxon>Eukaryota</taxon>
        <taxon>Fungi</taxon>
        <taxon>Fungi incertae sedis</taxon>
        <taxon>Mucoromycota</taxon>
        <taxon>Glomeromycotina</taxon>
        <taxon>Glomeromycetes</taxon>
        <taxon>Diversisporales</taxon>
        <taxon>Gigasporaceae</taxon>
        <taxon>Racocetra</taxon>
    </lineage>
</organism>
<evidence type="ECO:0000256" key="1">
    <source>
        <dbReference type="ARBA" id="ARBA00006227"/>
    </source>
</evidence>
<dbReference type="InterPro" id="IPR020568">
    <property type="entry name" value="Ribosomal_Su5_D2-typ_SF"/>
</dbReference>
<reference evidence="10" key="1">
    <citation type="submission" date="2021-06" db="EMBL/GenBank/DDBJ databases">
        <authorList>
            <person name="Kallberg Y."/>
            <person name="Tangrot J."/>
            <person name="Rosling A."/>
        </authorList>
    </citation>
    <scope>NUCLEOTIDE SEQUENCE</scope>
    <source>
        <strain evidence="10">IN212</strain>
    </source>
</reference>
<gene>
    <name evidence="10" type="ORF">RFULGI_LOCUS66</name>
</gene>
<dbReference type="GO" id="GO:0000176">
    <property type="term" value="C:nuclear exosome (RNase complex)"/>
    <property type="evidence" value="ECO:0007669"/>
    <property type="project" value="UniProtKB-ARBA"/>
</dbReference>
<dbReference type="InterPro" id="IPR054220">
    <property type="entry name" value="DUF6940"/>
</dbReference>
<dbReference type="GO" id="GO:0005829">
    <property type="term" value="C:cytosol"/>
    <property type="evidence" value="ECO:0007669"/>
    <property type="project" value="TreeGrafter"/>
</dbReference>
<keyword evidence="5" id="KW-0687">Ribonucleoprotein</keyword>
<feature type="compositionally biased region" description="Basic residues" evidence="7">
    <location>
        <begin position="125"/>
        <end position="138"/>
    </location>
</feature>
<dbReference type="SUPFAM" id="SSF52058">
    <property type="entry name" value="L domain-like"/>
    <property type="match status" value="1"/>
</dbReference>
<dbReference type="SUPFAM" id="SSF55666">
    <property type="entry name" value="Ribonuclease PH domain 2-like"/>
    <property type="match status" value="1"/>
</dbReference>
<feature type="coiled-coil region" evidence="6">
    <location>
        <begin position="462"/>
        <end position="617"/>
    </location>
</feature>
<dbReference type="OrthoDB" id="274622at2759"/>
<dbReference type="SUPFAM" id="SSF54211">
    <property type="entry name" value="Ribosomal protein S5 domain 2-like"/>
    <property type="match status" value="1"/>
</dbReference>
<dbReference type="InterPro" id="IPR005822">
    <property type="entry name" value="Ribosomal_uL13"/>
</dbReference>
<dbReference type="GO" id="GO:0004654">
    <property type="term" value="F:polyribonucleotide nucleotidyltransferase activity"/>
    <property type="evidence" value="ECO:0007669"/>
    <property type="project" value="InterPro"/>
</dbReference>
<sequence length="1071" mass="122454">MNEIGILGNKCRMTQIFSEEGLLIPVTPIWVGDNVISQVKTKEKEGYNACQVAFGDCAEKNLNKPKLGHFKKKNVSPKRYLREIRNMSGFAVGSPIDLSHFEVGDEVDVTRSGAGGRGTNQGMPKNKKMPGRMGNKRVTQKARIAKKDPEKRIIFLRGAVPESEQLQKTTVPSLQKITLGREAAAKIVDLLRGKNRVDFTPHLDLGNYVVLINARHITFTGNKLDKKNYYNHSGYSGGLRTRSTRLMLEKYPTELVFRIIREDQENWGKSRAKISNLDISEQDLTGPLKLEGFSSLETFDCSHNNLISLNLTGNNHLKEINCSDNNLASLALGNNSNLTRLDCSFNNILNIEFITTLKCPEKLLYLNLRNNFFRPSNLNIFSSFLQIKELYLGTSDLTRINLLVYNQFYGSLKPLQNCQNLEILCISNTEVNYGFEYLPSKKYENSQVCQVNKLGKEFNVALKILQRGAEKQESNSQNFQEEKEKLVQEIAELKKQLEDLRIENENYKEANTLIREKYEKLMSENPHLLNSEQLENFKNQITEKKIQQLQSQLSQIKNDLDKLENQTKKTEFSTQITEIENKLNNPVGKNQGQEKTVRQLEQEIKEIKEKLDRNKPDDNPNNKSETKVKFVGKTLKDDNSGDFDKYKFLEEDAVGSTTNIFYVNKNHPRIKELLSQNKLQKDKKFTIRYGKVDEKSDSGFLFTFNEFNQELEIIEINNSPSDNPNQNGPTEYVATKINDNIFKYQFVISSVRQEKLISKNTLDKPFEFVVIKSQSLADINQDYSSFQKHFDKSSNINVVSFPSPSEVANKLIEELEKDADSPRWLNTEGDKSVICRYGNTTVLTILTIKKLAKKVNSFFPLTITFEEKFYAVGRIPNVFGKREGKPSYDAITAARLIDRSLRSFFPFPSQQEVQITNSVLSFDPDCDPLSYLCPNLPFFATPLAAVIVGQEEKNLISNPSREKLDNSPLELIVSATEEKITMLEAGVREIDEAELTQAITFAHQEIQVLIGFFQHIANSLGVKKEPKTTPPEKKAKKEKKMKEVRQKLTQEYYVQNPQLEEEFVKDLVEEF</sequence>
<comment type="similarity">
    <text evidence="2">Belongs to the universal ribosomal protein uL3 family.</text>
</comment>
<dbReference type="InterPro" id="IPR027408">
    <property type="entry name" value="PNPase/RNase_PH_dom_sf"/>
</dbReference>
<feature type="domain" description="Exoribonuclease phosphorolytic" evidence="9">
    <location>
        <begin position="944"/>
        <end position="1004"/>
    </location>
</feature>
<keyword evidence="4" id="KW-0689">Ribosomal protein</keyword>
<dbReference type="SUPFAM" id="SSF52161">
    <property type="entry name" value="Ribosomal protein L13"/>
    <property type="match status" value="1"/>
</dbReference>
<dbReference type="CDD" id="cd00392">
    <property type="entry name" value="Ribosomal_L13"/>
    <property type="match status" value="1"/>
</dbReference>
<dbReference type="Pfam" id="PF01138">
    <property type="entry name" value="RNase_PH"/>
    <property type="match status" value="1"/>
</dbReference>
<evidence type="ECO:0000256" key="7">
    <source>
        <dbReference type="SAM" id="MobiDB-lite"/>
    </source>
</evidence>
<dbReference type="GO" id="GO:0005840">
    <property type="term" value="C:ribosome"/>
    <property type="evidence" value="ECO:0007669"/>
    <property type="project" value="UniProtKB-KW"/>
</dbReference>
<evidence type="ECO:0000256" key="4">
    <source>
        <dbReference type="ARBA" id="ARBA00022980"/>
    </source>
</evidence>
<feature type="domain" description="Exoribonuclease phosphorolytic" evidence="8">
    <location>
        <begin position="832"/>
        <end position="933"/>
    </location>
</feature>
<dbReference type="Gene3D" id="3.90.1180.10">
    <property type="entry name" value="Ribosomal protein L13"/>
    <property type="match status" value="1"/>
</dbReference>
<dbReference type="InterPro" id="IPR001247">
    <property type="entry name" value="ExoRNase_PH_dom1"/>
</dbReference>
<keyword evidence="11" id="KW-1185">Reference proteome</keyword>
<keyword evidence="3" id="KW-0694">RNA-binding</keyword>
<comment type="similarity">
    <text evidence="1">Belongs to the universal ribosomal protein uL13 family.</text>
</comment>
<name>A0A9N8V9P0_9GLOM</name>
<evidence type="ECO:0000256" key="3">
    <source>
        <dbReference type="ARBA" id="ARBA00022884"/>
    </source>
</evidence>
<dbReference type="SUPFAM" id="SSF50447">
    <property type="entry name" value="Translation proteins"/>
    <property type="match status" value="1"/>
</dbReference>
<keyword evidence="6" id="KW-0175">Coiled coil</keyword>
<dbReference type="Gene3D" id="3.80.10.10">
    <property type="entry name" value="Ribonuclease Inhibitor"/>
    <property type="match status" value="1"/>
</dbReference>
<dbReference type="GO" id="GO:0006402">
    <property type="term" value="P:mRNA catabolic process"/>
    <property type="evidence" value="ECO:0007669"/>
    <property type="project" value="InterPro"/>
</dbReference>